<gene>
    <name evidence="1" type="primary">yfhL</name>
    <name evidence="1" type="ORF">lacNasYZ03_05270</name>
</gene>
<comment type="caution">
    <text evidence="1">The sequence shown here is derived from an EMBL/GenBank/DDBJ whole genome shotgun (WGS) entry which is preliminary data.</text>
</comment>
<sequence>MKYELSGGNTCPLAAVTLNKGENIKVESGAMVYMKDVTITGKMNSGKKGLGGLLGAIGRSLTSGESMFITQATGDADGGQIGIAPAIPGKIAKLSVGKKQYCLNTGAFLASDDSVSYKMQSQKLSKAVFGGTGGLFVMQTEGEGDMLVNAFGDLVELTVTSDEPISIDNEHVVAWDADLDYDIQVASGMFGFTSGEGLVNHFTGDGKVLIQTRNIRSLAEALQPYIIEKNSNS</sequence>
<dbReference type="Gene3D" id="3.60.160.10">
    <property type="entry name" value="Mitochondrial biogenesis AIM24"/>
    <property type="match status" value="1"/>
</dbReference>
<dbReference type="RefSeq" id="WP_201330424.1">
    <property type="nucleotide sequence ID" value="NZ_BOCG01000159.1"/>
</dbReference>
<proteinExistence type="predicted"/>
<dbReference type="InterPro" id="IPR002838">
    <property type="entry name" value="AIM24"/>
</dbReference>
<dbReference type="PANTHER" id="PTHR43657:SF1">
    <property type="entry name" value="ALTERED INHERITANCE OF MITOCHONDRIA PROTEIN 24, MITOCHONDRIAL"/>
    <property type="match status" value="1"/>
</dbReference>
<reference evidence="2" key="1">
    <citation type="submission" date="2021-01" db="EMBL/GenBank/DDBJ databases">
        <title>Draft genome sequence of Nasalis larvatus strain YZ03.</title>
        <authorList>
            <person name="Suzuki-Hashido N."/>
            <person name="Tsuchida S."/>
            <person name="Hayakawa T."/>
        </authorList>
    </citation>
    <scope>NUCLEOTIDE SEQUENCE [LARGE SCALE GENOMIC DNA]</scope>
    <source>
        <strain evidence="2">YZ03</strain>
    </source>
</reference>
<dbReference type="Proteomes" id="UP000616547">
    <property type="component" value="Unassembled WGS sequence"/>
</dbReference>
<dbReference type="InterPro" id="IPR016031">
    <property type="entry name" value="Trp_RNA-bd_attenuator-like_dom"/>
</dbReference>
<organism evidence="1 2">
    <name type="scientific">Lactobacillus nasalidis</name>
    <dbReference type="NCBI Taxonomy" id="2797258"/>
    <lineage>
        <taxon>Bacteria</taxon>
        <taxon>Bacillati</taxon>
        <taxon>Bacillota</taxon>
        <taxon>Bacilli</taxon>
        <taxon>Lactobacillales</taxon>
        <taxon>Lactobacillaceae</taxon>
        <taxon>Lactobacillus</taxon>
    </lineage>
</organism>
<evidence type="ECO:0000313" key="2">
    <source>
        <dbReference type="Proteomes" id="UP000616547"/>
    </source>
</evidence>
<dbReference type="SUPFAM" id="SSF51219">
    <property type="entry name" value="TRAP-like"/>
    <property type="match status" value="1"/>
</dbReference>
<dbReference type="Pfam" id="PF01987">
    <property type="entry name" value="AIM24"/>
    <property type="match status" value="1"/>
</dbReference>
<dbReference type="EMBL" id="BOCI01000140">
    <property type="protein sequence ID" value="GHW00840.1"/>
    <property type="molecule type" value="Genomic_DNA"/>
</dbReference>
<name>A0ABQ3W665_9LACO</name>
<accession>A0ABQ3W665</accession>
<dbReference type="InterPro" id="IPR036983">
    <property type="entry name" value="AIM24_sf"/>
</dbReference>
<dbReference type="NCBIfam" id="TIGR00266">
    <property type="entry name" value="TIGR00266 family protein"/>
    <property type="match status" value="1"/>
</dbReference>
<evidence type="ECO:0000313" key="1">
    <source>
        <dbReference type="EMBL" id="GHW00840.1"/>
    </source>
</evidence>
<keyword evidence="2" id="KW-1185">Reference proteome</keyword>
<dbReference type="PANTHER" id="PTHR43657">
    <property type="entry name" value="TRYPTOPHAN RNA-BINDING ATTENUATOR PROTEIN-LIKE PROTEIN"/>
    <property type="match status" value="1"/>
</dbReference>
<protein>
    <submittedName>
        <fullName evidence="1">TIGR00266 family protein</fullName>
    </submittedName>
</protein>